<evidence type="ECO:0000256" key="8">
    <source>
        <dbReference type="ARBA" id="ARBA00023264"/>
    </source>
</evidence>
<name>A0ABV2JB74_9FIRM</name>
<evidence type="ECO:0000256" key="3">
    <source>
        <dbReference type="ARBA" id="ARBA00022516"/>
    </source>
</evidence>
<comment type="cofactor">
    <cofactor evidence="1">
        <name>Mg(2+)</name>
        <dbReference type="ChEBI" id="CHEBI:18420"/>
    </cofactor>
</comment>
<dbReference type="SMART" id="SM00046">
    <property type="entry name" value="DAGKc"/>
    <property type="match status" value="1"/>
</dbReference>
<evidence type="ECO:0000256" key="6">
    <source>
        <dbReference type="ARBA" id="ARBA00023098"/>
    </source>
</evidence>
<evidence type="ECO:0000259" key="9">
    <source>
        <dbReference type="PROSITE" id="PS50146"/>
    </source>
</evidence>
<dbReference type="InterPro" id="IPR001206">
    <property type="entry name" value="Diacylglycerol_kinase_cat_dom"/>
</dbReference>
<dbReference type="Gene3D" id="2.60.200.40">
    <property type="match status" value="1"/>
</dbReference>
<organism evidence="10 11">
    <name type="scientific">Peptoniphilus olsenii</name>
    <dbReference type="NCBI Taxonomy" id="411570"/>
    <lineage>
        <taxon>Bacteria</taxon>
        <taxon>Bacillati</taxon>
        <taxon>Bacillota</taxon>
        <taxon>Tissierellia</taxon>
        <taxon>Tissierellales</taxon>
        <taxon>Peptoniphilaceae</taxon>
        <taxon>Peptoniphilus</taxon>
    </lineage>
</organism>
<evidence type="ECO:0000256" key="5">
    <source>
        <dbReference type="ARBA" id="ARBA00022842"/>
    </source>
</evidence>
<dbReference type="PANTHER" id="PTHR12358">
    <property type="entry name" value="SPHINGOSINE KINASE"/>
    <property type="match status" value="1"/>
</dbReference>
<dbReference type="PANTHER" id="PTHR12358:SF106">
    <property type="entry name" value="LIPID KINASE YEGS"/>
    <property type="match status" value="1"/>
</dbReference>
<keyword evidence="10" id="KW-0418">Kinase</keyword>
<evidence type="ECO:0000256" key="4">
    <source>
        <dbReference type="ARBA" id="ARBA00022723"/>
    </source>
</evidence>
<evidence type="ECO:0000313" key="10">
    <source>
        <dbReference type="EMBL" id="MET3618042.1"/>
    </source>
</evidence>
<dbReference type="InterPro" id="IPR050187">
    <property type="entry name" value="Lipid_Phosphate_FormReg"/>
</dbReference>
<dbReference type="Proteomes" id="UP001549162">
    <property type="component" value="Unassembled WGS sequence"/>
</dbReference>
<evidence type="ECO:0000313" key="11">
    <source>
        <dbReference type="Proteomes" id="UP001549162"/>
    </source>
</evidence>
<protein>
    <submittedName>
        <fullName evidence="10">YegS/Rv2252/BmrU family lipid kinase</fullName>
    </submittedName>
</protein>
<keyword evidence="7" id="KW-0594">Phospholipid biosynthesis</keyword>
<dbReference type="InterPro" id="IPR005218">
    <property type="entry name" value="Diacylglycerol/lipid_kinase"/>
</dbReference>
<dbReference type="Pfam" id="PF00781">
    <property type="entry name" value="DAGK_cat"/>
    <property type="match status" value="1"/>
</dbReference>
<feature type="domain" description="DAGKc" evidence="9">
    <location>
        <begin position="1"/>
        <end position="130"/>
    </location>
</feature>
<accession>A0ABV2JB74</accession>
<comment type="caution">
    <text evidence="10">The sequence shown here is derived from an EMBL/GenBank/DDBJ whole genome shotgun (WGS) entry which is preliminary data.</text>
</comment>
<keyword evidence="5" id="KW-0460">Magnesium</keyword>
<keyword evidence="6" id="KW-0443">Lipid metabolism</keyword>
<evidence type="ECO:0000256" key="2">
    <source>
        <dbReference type="ARBA" id="ARBA00005983"/>
    </source>
</evidence>
<dbReference type="InterPro" id="IPR016064">
    <property type="entry name" value="NAD/diacylglycerol_kinase_sf"/>
</dbReference>
<dbReference type="EMBL" id="JBEPMA010000013">
    <property type="protein sequence ID" value="MET3618042.1"/>
    <property type="molecule type" value="Genomic_DNA"/>
</dbReference>
<reference evidence="10 11" key="1">
    <citation type="submission" date="2024-06" db="EMBL/GenBank/DDBJ databases">
        <title>Genomic Encyclopedia of Type Strains, Phase IV (KMG-IV): sequencing the most valuable type-strain genomes for metagenomic binning, comparative biology and taxonomic classification.</title>
        <authorList>
            <person name="Goeker M."/>
        </authorList>
    </citation>
    <scope>NUCLEOTIDE SEQUENCE [LARGE SCALE GENOMIC DNA]</scope>
    <source>
        <strain evidence="10 11">DSM 21460</strain>
    </source>
</reference>
<keyword evidence="8" id="KW-1208">Phospholipid metabolism</keyword>
<dbReference type="PROSITE" id="PS50146">
    <property type="entry name" value="DAGK"/>
    <property type="match status" value="1"/>
</dbReference>
<proteinExistence type="inferred from homology"/>
<keyword evidence="10" id="KW-0808">Transferase</keyword>
<evidence type="ECO:0000256" key="7">
    <source>
        <dbReference type="ARBA" id="ARBA00023209"/>
    </source>
</evidence>
<keyword evidence="4" id="KW-0479">Metal-binding</keyword>
<dbReference type="Gene3D" id="3.40.50.10330">
    <property type="entry name" value="Probable inorganic polyphosphate/atp-NAD kinase, domain 1"/>
    <property type="match status" value="1"/>
</dbReference>
<evidence type="ECO:0000256" key="1">
    <source>
        <dbReference type="ARBA" id="ARBA00001946"/>
    </source>
</evidence>
<keyword evidence="11" id="KW-1185">Reference proteome</keyword>
<comment type="similarity">
    <text evidence="2">Belongs to the diacylglycerol/lipid kinase family.</text>
</comment>
<dbReference type="SUPFAM" id="SSF111331">
    <property type="entry name" value="NAD kinase/diacylglycerol kinase-like"/>
    <property type="match status" value="1"/>
</dbReference>
<dbReference type="RefSeq" id="WP_354369012.1">
    <property type="nucleotide sequence ID" value="NZ_JBEPMA010000013.1"/>
</dbReference>
<dbReference type="NCBIfam" id="TIGR00147">
    <property type="entry name" value="YegS/Rv2252/BmrU family lipid kinase"/>
    <property type="match status" value="1"/>
</dbReference>
<dbReference type="GO" id="GO:0016301">
    <property type="term" value="F:kinase activity"/>
    <property type="evidence" value="ECO:0007669"/>
    <property type="project" value="UniProtKB-KW"/>
</dbReference>
<gene>
    <name evidence="10" type="ORF">ABID14_001677</name>
</gene>
<dbReference type="InterPro" id="IPR017438">
    <property type="entry name" value="ATP-NAD_kinase_N"/>
</dbReference>
<sequence>MKNIILIYNPTAGNEGANHYLKRIEKHLNKYFDEVVLAKTKREGHAAELSENASKEGYHSIAVYGGDGTVNEVLLGMYRASSNSKLCIFPGGTANLLARSLGISQIKDRAIRSIKFEKSKKIDLGICNDNVFSMFLSIGAVPEAIHEVTVEEKTKFGGLAYAKKSVDKLIDSEEYELKVATDTGSYTGHVDHLIVSLTNKMGKLTIIEDNKDEEGRAKVLILTDDSILKKLSVFRSALAGMAEQNENIKYFSAKDIEITSIKNTNINVDIDGDKGPYLPVKITVVKDFIEVYLPSKLIGG</sequence>
<keyword evidence="3" id="KW-0444">Lipid biosynthesis</keyword>